<keyword evidence="2" id="KW-1185">Reference proteome</keyword>
<comment type="caution">
    <text evidence="1">The sequence shown here is derived from an EMBL/GenBank/DDBJ whole genome shotgun (WGS) entry which is preliminary data.</text>
</comment>
<reference evidence="1 2" key="1">
    <citation type="submission" date="2019-03" db="EMBL/GenBank/DDBJ databases">
        <title>Genomic Encyclopedia of Type Strains, Phase IV (KMG-IV): sequencing the most valuable type-strain genomes for metagenomic binning, comparative biology and taxonomic classification.</title>
        <authorList>
            <person name="Goeker M."/>
        </authorList>
    </citation>
    <scope>NUCLEOTIDE SEQUENCE [LARGE SCALE GENOMIC DNA]</scope>
    <source>
        <strain evidence="1 2">DSM 19610</strain>
    </source>
</reference>
<evidence type="ECO:0000313" key="2">
    <source>
        <dbReference type="Proteomes" id="UP000295707"/>
    </source>
</evidence>
<organism evidence="1 2">
    <name type="scientific">Thiogranum longum</name>
    <dbReference type="NCBI Taxonomy" id="1537524"/>
    <lineage>
        <taxon>Bacteria</taxon>
        <taxon>Pseudomonadati</taxon>
        <taxon>Pseudomonadota</taxon>
        <taxon>Gammaproteobacteria</taxon>
        <taxon>Chromatiales</taxon>
        <taxon>Ectothiorhodospiraceae</taxon>
        <taxon>Thiogranum</taxon>
    </lineage>
</organism>
<dbReference type="EMBL" id="SMFX01000001">
    <property type="protein sequence ID" value="TCK18890.1"/>
    <property type="molecule type" value="Genomic_DNA"/>
</dbReference>
<protein>
    <recommendedName>
        <fullName evidence="3">Helix-turn-helix protein</fullName>
    </recommendedName>
</protein>
<sequence>MAVKQTLEEDTYYTDEDIAHLLGITIGRLRNKVSAGLPLPPRIQPPCCRNRLWPCKAVHAWLEQFKVTESPICDFNARHRGYR</sequence>
<accession>A0A4R1HFA4</accession>
<gene>
    <name evidence="1" type="ORF">DFR30_2175</name>
</gene>
<evidence type="ECO:0008006" key="3">
    <source>
        <dbReference type="Google" id="ProtNLM"/>
    </source>
</evidence>
<evidence type="ECO:0000313" key="1">
    <source>
        <dbReference type="EMBL" id="TCK18890.1"/>
    </source>
</evidence>
<proteinExistence type="predicted"/>
<dbReference type="Proteomes" id="UP000295707">
    <property type="component" value="Unassembled WGS sequence"/>
</dbReference>
<name>A0A4R1HFA4_9GAMM</name>
<dbReference type="AlphaFoldDB" id="A0A4R1HFA4"/>